<name>A0ABT1YM15_9BACL</name>
<evidence type="ECO:0000313" key="3">
    <source>
        <dbReference type="Proteomes" id="UP001300012"/>
    </source>
</evidence>
<evidence type="ECO:0000259" key="1">
    <source>
        <dbReference type="Pfam" id="PF01261"/>
    </source>
</evidence>
<dbReference type="Gene3D" id="3.20.20.150">
    <property type="entry name" value="Divalent-metal-dependent TIM barrel enzymes"/>
    <property type="match status" value="1"/>
</dbReference>
<proteinExistence type="predicted"/>
<dbReference type="InterPro" id="IPR050312">
    <property type="entry name" value="IolE/XylAMocC-like"/>
</dbReference>
<dbReference type="RefSeq" id="WP_258215007.1">
    <property type="nucleotide sequence ID" value="NZ_JANQBD010000014.1"/>
</dbReference>
<dbReference type="Pfam" id="PF13306">
    <property type="entry name" value="LRR_5"/>
    <property type="match status" value="1"/>
</dbReference>
<evidence type="ECO:0000313" key="2">
    <source>
        <dbReference type="EMBL" id="MCR8633434.1"/>
    </source>
</evidence>
<reference evidence="2 3" key="1">
    <citation type="submission" date="2022-08" db="EMBL/GenBank/DDBJ databases">
        <title>Paenibacillus endoradicis sp. nov., Paenibacillus radicibacter sp. nov and Paenibacillus pararadicis sp. nov., three cold-adapted plant growth-promoting bacteria isolated from root of Larix gmelinii in Great Khingan.</title>
        <authorList>
            <person name="Xue H."/>
        </authorList>
    </citation>
    <scope>NUCLEOTIDE SEQUENCE [LARGE SCALE GENOMIC DNA]</scope>
    <source>
        <strain evidence="2 3">N5-1-1-5</strain>
    </source>
</reference>
<dbReference type="SUPFAM" id="SSF51658">
    <property type="entry name" value="Xylose isomerase-like"/>
    <property type="match status" value="1"/>
</dbReference>
<dbReference type="InterPro" id="IPR026906">
    <property type="entry name" value="LRR_5"/>
</dbReference>
<dbReference type="Proteomes" id="UP001300012">
    <property type="component" value="Unassembled WGS sequence"/>
</dbReference>
<organism evidence="2 3">
    <name type="scientific">Paenibacillus radicis</name>
    <name type="common">ex Xue et al. 2023</name>
    <dbReference type="NCBI Taxonomy" id="2972489"/>
    <lineage>
        <taxon>Bacteria</taxon>
        <taxon>Bacillati</taxon>
        <taxon>Bacillota</taxon>
        <taxon>Bacilli</taxon>
        <taxon>Bacillales</taxon>
        <taxon>Paenibacillaceae</taxon>
        <taxon>Paenibacillus</taxon>
    </lineage>
</organism>
<comment type="caution">
    <text evidence="2">The sequence shown here is derived from an EMBL/GenBank/DDBJ whole genome shotgun (WGS) entry which is preliminary data.</text>
</comment>
<dbReference type="Pfam" id="PF01261">
    <property type="entry name" value="AP_endonuc_2"/>
    <property type="match status" value="1"/>
</dbReference>
<feature type="domain" description="Xylose isomerase-like TIM barrel" evidence="1">
    <location>
        <begin position="278"/>
        <end position="520"/>
    </location>
</feature>
<dbReference type="PANTHER" id="PTHR12110:SF53">
    <property type="entry name" value="BLR5974 PROTEIN"/>
    <property type="match status" value="1"/>
</dbReference>
<dbReference type="InterPro" id="IPR013022">
    <property type="entry name" value="Xyl_isomerase-like_TIM-brl"/>
</dbReference>
<dbReference type="Gene3D" id="3.80.10.10">
    <property type="entry name" value="Ribonuclease Inhibitor"/>
    <property type="match status" value="1"/>
</dbReference>
<accession>A0ABT1YM15</accession>
<dbReference type="EMBL" id="JANQBD010000014">
    <property type="protein sequence ID" value="MCR8633434.1"/>
    <property type="molecule type" value="Genomic_DNA"/>
</dbReference>
<dbReference type="SUPFAM" id="SSF52058">
    <property type="entry name" value="L domain-like"/>
    <property type="match status" value="1"/>
</dbReference>
<dbReference type="InterPro" id="IPR036237">
    <property type="entry name" value="Xyl_isomerase-like_sf"/>
</dbReference>
<dbReference type="InterPro" id="IPR032675">
    <property type="entry name" value="LRR_dom_sf"/>
</dbReference>
<sequence>MDVLRTNTAEAAITIATCAEGGGLKDAIDAAGAGYLTIQSLTVTAGTLNLVDCQFINHNLMNLITLEVAGTADFEHSTVPASAFKANKVLENIKLLHTATINESAFEECSNLLTADLPAVTLLNGRVFYNCYALKQASLPQLTSMENRTFYRCTSLISLLLGEEPPALIGSYWFKEIISLKVFVPSQESILKYKDVYEFSDFKVKLVGDVSVDNEDESSSRSYYDYKYDADLIYDYTGPYYTGEIKVGLNLYSFNANLNAWLTNGGSAAPPMDTLQAIRFAKEAGFDAVDVTAYYIPGYSNQTMPTKPHEEIIQYARKIKEFCKELDIEISGTGVGNNFADPRDEKRTLDLERVKYWIDIAAEMGAPVIRLFSGNVPRDIMDSDWETIARDRIAPALRECTEYAAARGVKVGLQNHGDMTATAGQIIQIIKWVNHPNIGIINDTGYFRKFRSHNGLGYDWYSDIRAVLPYTNNFQLKTKPAGQETDSFVDLTRLFTDIRNSSYHGYVPIELLWRPGDPGHPNDLAEPPYEEIKQFLAQVKAAIHDTQIAKPL</sequence>
<gene>
    <name evidence="2" type="ORF">NV381_19820</name>
</gene>
<keyword evidence="3" id="KW-1185">Reference proteome</keyword>
<dbReference type="PANTHER" id="PTHR12110">
    <property type="entry name" value="HYDROXYPYRUVATE ISOMERASE"/>
    <property type="match status" value="1"/>
</dbReference>
<protein>
    <submittedName>
        <fullName evidence="2">TIM barrel protein</fullName>
    </submittedName>
</protein>